<dbReference type="OrthoDB" id="7237788at2"/>
<accession>A0A269XYU6</accession>
<keyword evidence="2" id="KW-1185">Reference proteome</keyword>
<dbReference type="Proteomes" id="UP000216151">
    <property type="component" value="Unassembled WGS sequence"/>
</dbReference>
<evidence type="ECO:0000313" key="2">
    <source>
        <dbReference type="Proteomes" id="UP000216151"/>
    </source>
</evidence>
<dbReference type="AlphaFoldDB" id="A0A269XYU6"/>
<comment type="caution">
    <text evidence="1">The sequence shown here is derived from an EMBL/GenBank/DDBJ whole genome shotgun (WGS) entry which is preliminary data.</text>
</comment>
<proteinExistence type="predicted"/>
<dbReference type="EMBL" id="NCXK01000005">
    <property type="protein sequence ID" value="PAK78399.1"/>
    <property type="molecule type" value="Genomic_DNA"/>
</dbReference>
<reference evidence="1 2" key="1">
    <citation type="submission" date="2017-04" db="EMBL/GenBank/DDBJ databases">
        <title>Kefir bacterial isolates.</title>
        <authorList>
            <person name="Kim Y."/>
            <person name="Blasche S."/>
            <person name="Patil K.R."/>
        </authorList>
    </citation>
    <scope>NUCLEOTIDE SEQUENCE [LARGE SCALE GENOMIC DNA]</scope>
    <source>
        <strain evidence="1 2">KR</strain>
    </source>
</reference>
<name>A0A269XYU6_9PROT</name>
<evidence type="ECO:0000313" key="1">
    <source>
        <dbReference type="EMBL" id="PAK78399.1"/>
    </source>
</evidence>
<gene>
    <name evidence="1" type="ORF">B8X00_06205</name>
</gene>
<organism evidence="1 2">
    <name type="scientific">Acetobacter fabarum</name>
    <dbReference type="NCBI Taxonomy" id="483199"/>
    <lineage>
        <taxon>Bacteria</taxon>
        <taxon>Pseudomonadati</taxon>
        <taxon>Pseudomonadota</taxon>
        <taxon>Alphaproteobacteria</taxon>
        <taxon>Acetobacterales</taxon>
        <taxon>Acetobacteraceae</taxon>
        <taxon>Acetobacter</taxon>
    </lineage>
</organism>
<dbReference type="RefSeq" id="WP_095349560.1">
    <property type="nucleotide sequence ID" value="NZ_NCXK01000005.1"/>
</dbReference>
<protein>
    <submittedName>
        <fullName evidence="1">Uncharacterized protein</fullName>
    </submittedName>
</protein>
<sequence>MLRFPNPGSTIENFVSVYRAAFERLSGRTVDLDDIVVAVVAANLATSSGYMGEEAVARSTRADRSRDPLYNQLKMYAELFRILGWLHPTSQSALNFTFTLLGEQVVAAGRDFGALLEECVLGIIYPTPILAVKGDFDLRPFAFILRVMAACDGHLSRDEMIVGPLNAPSDRVHDNLDAVVTIIEAARKSAADTEKAVTAISAARKIQVNTLRNYTRWPIALLRDLGWAARGPARFGDGRKYRTLQLTDKGRELADRVGDSVDLRVDDATQLVPKERRALAVVAHFQMLERSGFDTAPVEQRIAEAKAIAAPAFKRLGTDGRNLLFSPFQSLSLDDIVAAFPARAQTAQMDEDVNQTAATAAPDGRDDRSHLFVHPNMVAAEEAGVGGPDALREELAKLLATYGEIKIAAATFAKNHVKDTQTVFYPLVTHLFQILGFKSDYSRAGVNYQRWDAYVKVDGYTLPVEIKSPTEEIMLSTKAVRQALENKVILLSRGGLVTRPELTSFVVGNRLPNERGEMSNLIDDVFKAFGLRLGVIDLTTLAHLALRAVRDGVTIDARQLSQLRGFLDV</sequence>